<dbReference type="PANTHER" id="PTHR46613">
    <property type="entry name" value="RADIAL SPOKE HEAD 10 HOMOLOG B-RELATED"/>
    <property type="match status" value="1"/>
</dbReference>
<evidence type="ECO:0000256" key="1">
    <source>
        <dbReference type="ARBA" id="ARBA00004316"/>
    </source>
</evidence>
<dbReference type="Gene3D" id="1.25.10.10">
    <property type="entry name" value="Leucine-rich Repeat Variant"/>
    <property type="match status" value="2"/>
</dbReference>
<feature type="compositionally biased region" description="Basic and acidic residues" evidence="3">
    <location>
        <begin position="1130"/>
        <end position="1151"/>
    </location>
</feature>
<feature type="region of interest" description="Disordered" evidence="3">
    <location>
        <begin position="1075"/>
        <end position="1160"/>
    </location>
</feature>
<feature type="compositionally biased region" description="Polar residues" evidence="3">
    <location>
        <begin position="1034"/>
        <end position="1047"/>
    </location>
</feature>
<keyword evidence="2" id="KW-0966">Cell projection</keyword>
<evidence type="ECO:0000256" key="2">
    <source>
        <dbReference type="ARBA" id="ARBA00023273"/>
    </source>
</evidence>
<comment type="caution">
    <text evidence="4">The sequence shown here is derived from an EMBL/GenBank/DDBJ whole genome shotgun (WGS) entry which is preliminary data.</text>
</comment>
<evidence type="ECO:0000256" key="3">
    <source>
        <dbReference type="SAM" id="MobiDB-lite"/>
    </source>
</evidence>
<dbReference type="OrthoDB" id="120976at2759"/>
<feature type="compositionally biased region" description="Polar residues" evidence="3">
    <location>
        <begin position="1111"/>
        <end position="1123"/>
    </location>
</feature>
<evidence type="ECO:0000313" key="5">
    <source>
        <dbReference type="Proteomes" id="UP001165065"/>
    </source>
</evidence>
<name>A0A9W7L7G0_9STRA</name>
<gene>
    <name evidence="4" type="ORF">TrCOL_g8559</name>
</gene>
<dbReference type="InterPro" id="IPR011989">
    <property type="entry name" value="ARM-like"/>
</dbReference>
<feature type="region of interest" description="Disordered" evidence="3">
    <location>
        <begin position="993"/>
        <end position="1060"/>
    </location>
</feature>
<dbReference type="Proteomes" id="UP001165065">
    <property type="component" value="Unassembled WGS sequence"/>
</dbReference>
<dbReference type="SUPFAM" id="SSF48371">
    <property type="entry name" value="ARM repeat"/>
    <property type="match status" value="2"/>
</dbReference>
<protein>
    <submittedName>
        <fullName evidence="4">Uncharacterized protein</fullName>
    </submittedName>
</protein>
<dbReference type="GO" id="GO:0042995">
    <property type="term" value="C:cell projection"/>
    <property type="evidence" value="ECO:0007669"/>
    <property type="project" value="UniProtKB-SubCell"/>
</dbReference>
<dbReference type="PANTHER" id="PTHR46613:SF1">
    <property type="entry name" value="RADIAL SPOKE HEAD 10 HOMOLOG B-RELATED"/>
    <property type="match status" value="1"/>
</dbReference>
<keyword evidence="5" id="KW-1185">Reference proteome</keyword>
<reference evidence="5" key="1">
    <citation type="journal article" date="2023" name="Commun. Biol.">
        <title>Genome analysis of Parmales, the sister group of diatoms, reveals the evolutionary specialization of diatoms from phago-mixotrophs to photoautotrophs.</title>
        <authorList>
            <person name="Ban H."/>
            <person name="Sato S."/>
            <person name="Yoshikawa S."/>
            <person name="Yamada K."/>
            <person name="Nakamura Y."/>
            <person name="Ichinomiya M."/>
            <person name="Sato N."/>
            <person name="Blanc-Mathieu R."/>
            <person name="Endo H."/>
            <person name="Kuwata A."/>
            <person name="Ogata H."/>
        </authorList>
    </citation>
    <scope>NUCLEOTIDE SEQUENCE [LARGE SCALE GENOMIC DNA]</scope>
</reference>
<accession>A0A9W7L7G0</accession>
<evidence type="ECO:0000313" key="4">
    <source>
        <dbReference type="EMBL" id="GMI37703.1"/>
    </source>
</evidence>
<comment type="subcellular location">
    <subcellularLocation>
        <location evidence="1">Cell projection</location>
    </subcellularLocation>
</comment>
<feature type="compositionally biased region" description="Low complexity" evidence="3">
    <location>
        <begin position="1003"/>
        <end position="1015"/>
    </location>
</feature>
<feature type="compositionally biased region" description="Polar residues" evidence="3">
    <location>
        <begin position="1016"/>
        <end position="1025"/>
    </location>
</feature>
<organism evidence="4 5">
    <name type="scientific">Triparma columacea</name>
    <dbReference type="NCBI Taxonomy" id="722753"/>
    <lineage>
        <taxon>Eukaryota</taxon>
        <taxon>Sar</taxon>
        <taxon>Stramenopiles</taxon>
        <taxon>Ochrophyta</taxon>
        <taxon>Bolidophyceae</taxon>
        <taxon>Parmales</taxon>
        <taxon>Triparmaceae</taxon>
        <taxon>Triparma</taxon>
    </lineage>
</organism>
<dbReference type="EMBL" id="BRYA01001016">
    <property type="protein sequence ID" value="GMI37703.1"/>
    <property type="molecule type" value="Genomic_DNA"/>
</dbReference>
<sequence length="1776" mass="197676">MAKNTGGARRDTAKAKSLLSKMKRVGKQAGLGAHGKAVHPKVASTVVKYSVNVCDNHVWKGRGQETTITVDNSTTAEELKTTISKQFNYNRPIVIKIPLFGDGRPGSPGSPGSPMGRRTFTSGGSAFANMLMDQDEAEEIRSTADLKAALKKWSEESHRRRRRRVEVIRGEILVTLASTVPKERVAALNRIWELVQRESNMHACDDHMLDCVKLALRDEDWDVGGAAARVVWKLGEHPQINKKLAVSDAPQLLLNNLMKRTKNKDGAEDGAHDFYYRHNIGALLSLASSTFIRNLLTDHCTVLLELCCRSSHMETLKTASEGLCIILATSRAARKTIAGTKRIHRLANLMKSDNTYVVLSAAASISTFARSKVDRKLVGGTDVLDLFHATLQTARWCVEELHATKELFSQASKKKLGASPDDLASRILEYSSISLWGFASILLRDDKVHDLLQEGLDSVKDLVELAGYNDDSRVHSTVTTACSGALSVLSFKLAQSFTKIPNIIPRVIDILINSKDSGTAEEMSFTFANLCASQPPELTAIMGGDGEGERGYDKIFDLMKRWVQRAEIDKKAISVLKNLSCALMWCMDREDKVKLEHLQSVIQLLTVRSKGVLMNVSSTIWCLARNEWNRNTMGKLFAMNGLYQVLCGNSDLELKERLMGAIWLMVCNKKNAVRLAMLGGLNTLSSFLNFDNTACYMPLKTLSICVLYELQRNEDIFSLMKQVDIESSIMSTLQSKHITPYMHVQCAGLMFFMSKDIESRERFQKIGGKFYLEDLFARMILKDNIEVQVLGVFGVTTLAMDVESKRHFGKTGCIKGMAALLDSTEITHDDHVKVLHGFLNLSQDTVNQREISKHILLKLTNLARLGEKGGLKSEFSASILSNLSNNGDCRADMYKLHLAQCSSAVSKTMQEEEKKLLEQNGGEPLSEAKKEIAEAESVKTVRLALGRVRARINRKVTGLWEDEPVEIDVVERVEEYNRKNDRGGFVAKRRASMSAGGAGGTGSNNLSQGSLSSASMTNRKPSTFDTPAPLPTTPKMSDTNHTFSSTGRRPKTAPALTGGAVTTSSMAASLKARNNVLSPLRSSHRVGPVGRLGSEQTEEGENRWRPPIVSYTKSLNTFESSKSAGGPGGESEKEAADDGEEKKEEPKEGPRRTNQNISGAKYSLILQPPVPYNRITFNTNKYMKGESKVKIAPTPVKLVMWKKVEDSVIGHGLFDHFISDEGETLFFYHTSSIVCEALEPGPYPTPIVPLRLVHTLQAGLPKPRTPKGPTEEEKDIAPAYIPHLPTCPLIDKHYIPLCSLATKAALRTMKPSLDQIRSANMFGAIPIEPIKFIAEMEPEILSETEEEVEVVAEVVVEKEPWDITKSLFGDRRQLSDSRDFYNTPKVIKRALEADFNRMLSEPRIAKLIAKEDSGVKSGESVETELKEIKEALEPLYETMMDAFEYYCLLSNNQTRNCFVMGELSFTRFCNDCKMVDSKLSSEGCQQAFIAVNVETNKKSQESKLNDDKCLMRMEFIEILIRFAITKYKEEAGADISEAVGLLVKRNLIPHIPPMGKVDSDDFRRDRLYNEGSETVFTSHKRVLKLVYKKYKDMLKVAGTPLFSIPEWMLLLKESGLVGDKDDGDFTAREAMLCFFKSRMCVVDEVKSRHKYISLTYTDFLEALGRVADVVSIPTNEDMEVLGAQNMCDYREKIRVLSASKQEGGGLGSEEKSRLLERRPSSDFLTPSERPLSEKVDKLIQLMIGGLGLRSKGLLSFENQQVKLVGKYLVQDQWLVQ</sequence>
<proteinExistence type="predicted"/>
<dbReference type="InterPro" id="IPR016024">
    <property type="entry name" value="ARM-type_fold"/>
</dbReference>